<dbReference type="AlphaFoldDB" id="A0A645DNU6"/>
<gene>
    <name evidence="1" type="ORF">SDC9_137319</name>
</gene>
<protein>
    <submittedName>
        <fullName evidence="1">Uncharacterized protein</fullName>
    </submittedName>
</protein>
<organism evidence="1">
    <name type="scientific">bioreactor metagenome</name>
    <dbReference type="NCBI Taxonomy" id="1076179"/>
    <lineage>
        <taxon>unclassified sequences</taxon>
        <taxon>metagenomes</taxon>
        <taxon>ecological metagenomes</taxon>
    </lineage>
</organism>
<proteinExistence type="predicted"/>
<sequence length="57" mass="6562">MAAGIVRNMEVTDEVDVRADVRDEVPLGNLLMIDVVQHFDAWTVHFAHDVERFVARR</sequence>
<comment type="caution">
    <text evidence="1">The sequence shown here is derived from an EMBL/GenBank/DDBJ whole genome shotgun (WGS) entry which is preliminary data.</text>
</comment>
<name>A0A645DNU6_9ZZZZ</name>
<evidence type="ECO:0000313" key="1">
    <source>
        <dbReference type="EMBL" id="MPM90202.1"/>
    </source>
</evidence>
<dbReference type="EMBL" id="VSSQ01037492">
    <property type="protein sequence ID" value="MPM90202.1"/>
    <property type="molecule type" value="Genomic_DNA"/>
</dbReference>
<accession>A0A645DNU6</accession>
<reference evidence="1" key="1">
    <citation type="submission" date="2019-08" db="EMBL/GenBank/DDBJ databases">
        <authorList>
            <person name="Kucharzyk K."/>
            <person name="Murdoch R.W."/>
            <person name="Higgins S."/>
            <person name="Loffler F."/>
        </authorList>
    </citation>
    <scope>NUCLEOTIDE SEQUENCE</scope>
</reference>